<dbReference type="InterPro" id="IPR029044">
    <property type="entry name" value="Nucleotide-diphossugar_trans"/>
</dbReference>
<reference evidence="4 13" key="5">
    <citation type="journal article" date="2019" name="Nat. Med.">
        <title>A library of human gut bacterial isolates paired with longitudinal multiomics data enables mechanistic microbiome research.</title>
        <authorList>
            <person name="Poyet M."/>
            <person name="Groussin M."/>
            <person name="Gibbons S.M."/>
            <person name="Avila-Pacheco J."/>
            <person name="Jiang X."/>
            <person name="Kearney S.M."/>
            <person name="Perrotta A.R."/>
            <person name="Berdy B."/>
            <person name="Zhao S."/>
            <person name="Lieberman T.D."/>
            <person name="Swanson P.K."/>
            <person name="Smith M."/>
            <person name="Roesemann S."/>
            <person name="Alexander J.E."/>
            <person name="Rich S.A."/>
            <person name="Livny J."/>
            <person name="Vlamakis H."/>
            <person name="Clish C."/>
            <person name="Bullock K."/>
            <person name="Deik A."/>
            <person name="Scott J."/>
            <person name="Pierce K.A."/>
            <person name="Xavier R.J."/>
            <person name="Alm E.J."/>
        </authorList>
    </citation>
    <scope>NUCLEOTIDE SEQUENCE [LARGE SCALE GENOMIC DNA]</scope>
    <source>
        <strain evidence="4 13">BIOML-B1</strain>
    </source>
</reference>
<evidence type="ECO:0000313" key="5">
    <source>
        <dbReference type="EMBL" id="PDX73682.1"/>
    </source>
</evidence>
<dbReference type="Proteomes" id="UP000462091">
    <property type="component" value="Unassembled WGS sequence"/>
</dbReference>
<name>A0A2A7A3Q1_9FIRM</name>
<dbReference type="Gene3D" id="3.90.550.10">
    <property type="entry name" value="Spore Coat Polysaccharide Biosynthesis Protein SpsA, Chain A"/>
    <property type="match status" value="1"/>
</dbReference>
<reference evidence="11 12" key="4">
    <citation type="submission" date="2018-08" db="EMBL/GenBank/DDBJ databases">
        <title>A genome reference for cultivated species of the human gut microbiota.</title>
        <authorList>
            <person name="Zou Y."/>
            <person name="Xue W."/>
            <person name="Luo G."/>
        </authorList>
    </citation>
    <scope>NUCLEOTIDE SEQUENCE [LARGE SCALE GENOMIC DNA]</scope>
    <source>
        <strain evidence="8 12">AF29-11BH</strain>
        <strain evidence="7 11">AF31-14AC</strain>
    </source>
</reference>
<comment type="caution">
    <text evidence="5">The sequence shown here is derived from an EMBL/GenBank/DDBJ whole genome shotgun (WGS) entry which is preliminary data.</text>
</comment>
<dbReference type="EMBL" id="QVES01000022">
    <property type="protein sequence ID" value="RGB82252.1"/>
    <property type="molecule type" value="Genomic_DNA"/>
</dbReference>
<evidence type="ECO:0000313" key="7">
    <source>
        <dbReference type="EMBL" id="RGB82252.1"/>
    </source>
</evidence>
<evidence type="ECO:0000313" key="12">
    <source>
        <dbReference type="Proteomes" id="UP000260783"/>
    </source>
</evidence>
<evidence type="ECO:0000313" key="13">
    <source>
        <dbReference type="Proteomes" id="UP000462091"/>
    </source>
</evidence>
<accession>A0A2A7A3Q1</accession>
<dbReference type="CDD" id="cd00761">
    <property type="entry name" value="Glyco_tranf_GTA_type"/>
    <property type="match status" value="1"/>
</dbReference>
<dbReference type="GO" id="GO:0016757">
    <property type="term" value="F:glycosyltransferase activity"/>
    <property type="evidence" value="ECO:0007669"/>
    <property type="project" value="UniProtKB-KW"/>
</dbReference>
<dbReference type="Proteomes" id="UP000260782">
    <property type="component" value="Unassembled WGS sequence"/>
</dbReference>
<dbReference type="EMBL" id="PRLF01000017">
    <property type="protein sequence ID" value="RAW64225.1"/>
    <property type="molecule type" value="Genomic_DNA"/>
</dbReference>
<dbReference type="EMBL" id="WKQM01000011">
    <property type="protein sequence ID" value="MSC51703.1"/>
    <property type="molecule type" value="Genomic_DNA"/>
</dbReference>
<feature type="domain" description="Glycosyltransferase 2-like" evidence="3">
    <location>
        <begin position="16"/>
        <end position="180"/>
    </location>
</feature>
<evidence type="ECO:0000313" key="8">
    <source>
        <dbReference type="EMBL" id="RGB93368.1"/>
    </source>
</evidence>
<dbReference type="Proteomes" id="UP000260783">
    <property type="component" value="Unassembled WGS sequence"/>
</dbReference>
<dbReference type="Proteomes" id="UP000250550">
    <property type="component" value="Unassembled WGS sequence"/>
</dbReference>
<dbReference type="Pfam" id="PF00535">
    <property type="entry name" value="Glycos_transf_2"/>
    <property type="match status" value="1"/>
</dbReference>
<dbReference type="SUPFAM" id="SSF53448">
    <property type="entry name" value="Nucleotide-diphospho-sugar transferases"/>
    <property type="match status" value="1"/>
</dbReference>
<reference evidence="5" key="2">
    <citation type="submission" date="2017-07" db="EMBL/GenBank/DDBJ databases">
        <authorList>
            <person name="Sun Z.S."/>
            <person name="Albrecht U."/>
            <person name="Echele G."/>
            <person name="Lee C.C."/>
        </authorList>
    </citation>
    <scope>NUCLEOTIDE SEQUENCE</scope>
    <source>
        <strain evidence="5">CNCM I 4546</strain>
    </source>
</reference>
<sequence>MKREEHAVPCEKPLLSIIVPVYKVENYLQKCIDSILAQTFTDFELILVEDGSPDGCPALCDAAAAKDARIRVLHQKNGGLSAARNAGLDVARGEWIGFVDSDDYIAPEMYETLYKAVQSTGADLALCDYAAVDEAGTPCLPPYTGLAQRIFTGRELLKKATNTMAQPAWNKLYRRVIFAQLRYPEGKLNEDIFVLPEICLNTKKAVVVPKELYYYVQRGSSIMNGSKTLRHFDAAEAAQRYWNCLVENEVYDALANAAKFTMGSVSRVYRQLPPALRKAPRSREMLRMQFDVVDRTRQYCTVPAGLWLQSLLLRLFPREYMWLRNIKGRGELKIA</sequence>
<evidence type="ECO:0000313" key="9">
    <source>
        <dbReference type="Proteomes" id="UP000219901"/>
    </source>
</evidence>
<keyword evidence="1" id="KW-0328">Glycosyltransferase</keyword>
<organism evidence="5 9">
    <name type="scientific">Faecalibacterium prausnitzii</name>
    <dbReference type="NCBI Taxonomy" id="853"/>
    <lineage>
        <taxon>Bacteria</taxon>
        <taxon>Bacillati</taxon>
        <taxon>Bacillota</taxon>
        <taxon>Clostridia</taxon>
        <taxon>Eubacteriales</taxon>
        <taxon>Oscillospiraceae</taxon>
        <taxon>Faecalibacterium</taxon>
    </lineage>
</organism>
<dbReference type="AlphaFoldDB" id="A0A2A7A3Q1"/>
<evidence type="ECO:0000313" key="4">
    <source>
        <dbReference type="EMBL" id="MSC51703.1"/>
    </source>
</evidence>
<proteinExistence type="predicted"/>
<reference evidence="6 10" key="3">
    <citation type="submission" date="2018-02" db="EMBL/GenBank/DDBJ databases">
        <title>Complete genome sequencing of Faecalibacterium prausnitzii strains isolated from the human gut.</title>
        <authorList>
            <person name="Fitzgerald B.C."/>
            <person name="Shkoporov A.N."/>
            <person name="Ross P.R."/>
            <person name="Hill C."/>
        </authorList>
    </citation>
    <scope>NUCLEOTIDE SEQUENCE [LARGE SCALE GENOMIC DNA]</scope>
    <source>
        <strain evidence="6 10">APC924/119</strain>
    </source>
</reference>
<evidence type="ECO:0000256" key="2">
    <source>
        <dbReference type="ARBA" id="ARBA00022679"/>
    </source>
</evidence>
<keyword evidence="2 4" id="KW-0808">Transferase</keyword>
<dbReference type="EMBL" id="QVEW01000022">
    <property type="protein sequence ID" value="RGB93368.1"/>
    <property type="molecule type" value="Genomic_DNA"/>
</dbReference>
<dbReference type="InterPro" id="IPR001173">
    <property type="entry name" value="Glyco_trans_2-like"/>
</dbReference>
<reference evidence="5 9" key="1">
    <citation type="journal article" date="2017" name="Front. Microbiol.">
        <title>New Insights into the Diversity of the Genus Faecalibacterium.</title>
        <authorList>
            <person name="Benevides L."/>
            <person name="Burman S."/>
            <person name="Martin R."/>
            <person name="Robert V."/>
            <person name="Thomas M."/>
            <person name="Miquel S."/>
            <person name="Chain F."/>
            <person name="Sokol H."/>
            <person name="Bermudez-Humaran L.G."/>
            <person name="Morrison M."/>
            <person name="Langella P."/>
            <person name="Azevedo V.A."/>
            <person name="Chatel J.M."/>
            <person name="Soares S."/>
        </authorList>
    </citation>
    <scope>NUCLEOTIDE SEQUENCE [LARGE SCALE GENOMIC DNA]</scope>
    <source>
        <strain evidence="5 9">CNCM I 4546</strain>
    </source>
</reference>
<evidence type="ECO:0000313" key="10">
    <source>
        <dbReference type="Proteomes" id="UP000250550"/>
    </source>
</evidence>
<dbReference type="Proteomes" id="UP000219901">
    <property type="component" value="Unassembled WGS sequence"/>
</dbReference>
<evidence type="ECO:0000259" key="3">
    <source>
        <dbReference type="Pfam" id="PF00535"/>
    </source>
</evidence>
<gene>
    <name evidence="6" type="ORF">C4N21_11145</name>
    <name evidence="5" type="ORF">CGS55_01200</name>
    <name evidence="8" type="ORF">DWZ04_14575</name>
    <name evidence="7" type="ORF">DWZ25_13750</name>
    <name evidence="4" type="ORF">GKE10_07260</name>
</gene>
<protein>
    <submittedName>
        <fullName evidence="4">Glycosyltransferase</fullName>
    </submittedName>
</protein>
<dbReference type="PANTHER" id="PTHR22916:SF51">
    <property type="entry name" value="GLYCOSYLTRANSFERASE EPSH-RELATED"/>
    <property type="match status" value="1"/>
</dbReference>
<dbReference type="PANTHER" id="PTHR22916">
    <property type="entry name" value="GLYCOSYLTRANSFERASE"/>
    <property type="match status" value="1"/>
</dbReference>
<evidence type="ECO:0000256" key="1">
    <source>
        <dbReference type="ARBA" id="ARBA00022676"/>
    </source>
</evidence>
<evidence type="ECO:0000313" key="11">
    <source>
        <dbReference type="Proteomes" id="UP000260782"/>
    </source>
</evidence>
<dbReference type="EMBL" id="NMTV01000015">
    <property type="protein sequence ID" value="PDX73682.1"/>
    <property type="molecule type" value="Genomic_DNA"/>
</dbReference>
<evidence type="ECO:0000313" key="6">
    <source>
        <dbReference type="EMBL" id="RAW64225.1"/>
    </source>
</evidence>